<dbReference type="InterPro" id="IPR036322">
    <property type="entry name" value="WD40_repeat_dom_sf"/>
</dbReference>
<dbReference type="InterPro" id="IPR001680">
    <property type="entry name" value="WD40_rpt"/>
</dbReference>
<dbReference type="InterPro" id="IPR020472">
    <property type="entry name" value="WD40_PAC1"/>
</dbReference>
<evidence type="ECO:0000256" key="4">
    <source>
        <dbReference type="SAM" id="Coils"/>
    </source>
</evidence>
<accession>A0A2T1C7M5</accession>
<dbReference type="CDD" id="cd00200">
    <property type="entry name" value="WD40"/>
    <property type="match status" value="1"/>
</dbReference>
<evidence type="ECO:0000313" key="6">
    <source>
        <dbReference type="Proteomes" id="UP000238762"/>
    </source>
</evidence>
<dbReference type="PROSITE" id="PS50294">
    <property type="entry name" value="WD_REPEATS_REGION"/>
    <property type="match status" value="5"/>
</dbReference>
<dbReference type="AlphaFoldDB" id="A0A2T1C7M5"/>
<dbReference type="SMART" id="SM00320">
    <property type="entry name" value="WD40"/>
    <property type="match status" value="7"/>
</dbReference>
<dbReference type="RefSeq" id="WP_106287518.1">
    <property type="nucleotide sequence ID" value="NZ_CAWNTC010000200.1"/>
</dbReference>
<organism evidence="5 6">
    <name type="scientific">Merismopedia glauca CCAP 1448/3</name>
    <dbReference type="NCBI Taxonomy" id="1296344"/>
    <lineage>
        <taxon>Bacteria</taxon>
        <taxon>Bacillati</taxon>
        <taxon>Cyanobacteriota</taxon>
        <taxon>Cyanophyceae</taxon>
        <taxon>Synechococcales</taxon>
        <taxon>Merismopediaceae</taxon>
        <taxon>Merismopedia</taxon>
    </lineage>
</organism>
<dbReference type="EMBL" id="PVWJ01000015">
    <property type="protein sequence ID" value="PSB04285.1"/>
    <property type="molecule type" value="Genomic_DNA"/>
</dbReference>
<dbReference type="InterPro" id="IPR015943">
    <property type="entry name" value="WD40/YVTN_repeat-like_dom_sf"/>
</dbReference>
<dbReference type="SUPFAM" id="SSF50978">
    <property type="entry name" value="WD40 repeat-like"/>
    <property type="match status" value="1"/>
</dbReference>
<keyword evidence="2" id="KW-0677">Repeat</keyword>
<feature type="repeat" description="WD" evidence="3">
    <location>
        <begin position="673"/>
        <end position="706"/>
    </location>
</feature>
<dbReference type="PANTHER" id="PTHR19879">
    <property type="entry name" value="TRANSCRIPTION INITIATION FACTOR TFIID"/>
    <property type="match status" value="1"/>
</dbReference>
<name>A0A2T1C7M5_9CYAN</name>
<dbReference type="Pfam" id="PF00400">
    <property type="entry name" value="WD40"/>
    <property type="match status" value="6"/>
</dbReference>
<reference evidence="5 6" key="1">
    <citation type="submission" date="2018-02" db="EMBL/GenBank/DDBJ databases">
        <authorList>
            <person name="Cohen D.B."/>
            <person name="Kent A.D."/>
        </authorList>
    </citation>
    <scope>NUCLEOTIDE SEQUENCE [LARGE SCALE GENOMIC DNA]</scope>
    <source>
        <strain evidence="5 6">CCAP 1448/3</strain>
    </source>
</reference>
<dbReference type="Proteomes" id="UP000238762">
    <property type="component" value="Unassembled WGS sequence"/>
</dbReference>
<dbReference type="PRINTS" id="PR00320">
    <property type="entry name" value="GPROTEINBRPT"/>
</dbReference>
<keyword evidence="6" id="KW-1185">Reference proteome</keyword>
<dbReference type="PANTHER" id="PTHR19879:SF9">
    <property type="entry name" value="TRANSCRIPTION INITIATION FACTOR TFIID SUBUNIT 5"/>
    <property type="match status" value="1"/>
</dbReference>
<feature type="repeat" description="WD" evidence="3">
    <location>
        <begin position="631"/>
        <end position="672"/>
    </location>
</feature>
<feature type="repeat" description="WD" evidence="3">
    <location>
        <begin position="548"/>
        <end position="589"/>
    </location>
</feature>
<dbReference type="OrthoDB" id="422888at2"/>
<evidence type="ECO:0000313" key="5">
    <source>
        <dbReference type="EMBL" id="PSB04285.1"/>
    </source>
</evidence>
<evidence type="ECO:0000256" key="3">
    <source>
        <dbReference type="PROSITE-ProRule" id="PRU00221"/>
    </source>
</evidence>
<evidence type="ECO:0000256" key="2">
    <source>
        <dbReference type="ARBA" id="ARBA00022737"/>
    </source>
</evidence>
<reference evidence="5 6" key="2">
    <citation type="submission" date="2018-03" db="EMBL/GenBank/DDBJ databases">
        <title>The ancient ancestry and fast evolution of plastids.</title>
        <authorList>
            <person name="Moore K.R."/>
            <person name="Magnabosco C."/>
            <person name="Momper L."/>
            <person name="Gold D.A."/>
            <person name="Bosak T."/>
            <person name="Fournier G.P."/>
        </authorList>
    </citation>
    <scope>NUCLEOTIDE SEQUENCE [LARGE SCALE GENOMIC DNA]</scope>
    <source>
        <strain evidence="5 6">CCAP 1448/3</strain>
    </source>
</reference>
<comment type="caution">
    <text evidence="5">The sequence shown here is derived from an EMBL/GenBank/DDBJ whole genome shotgun (WGS) entry which is preliminary data.</text>
</comment>
<sequence>MTEREPDLTEIIKEFSSLQERVSKLENNGKTESFSQKDVKINGNVEVVQATRIDLSELKLLELYHDCPQILEIIAIRVNLTADSYRQTSEEKIFLEKVANGNYWVMAAQNDDYWLFPHIKLSLNIHKVKTIKQLFNCSGEAKKDFIVTKAAKVSLMPSGQEWKLEKKGDLEFTDSPFVKQQSEIEKVDRKYRKLEGEVVKANRQQHLLELKLEKALELLKKYGLEIKNLKSQVYDLKKNLEYQFATGTKQQQLVSIYNKNPQTLSNQIILVSETSNSINQRHIGNSKQVEFVNNINGIYWIISVEDEHYLVHDKSQFQINEHNLKTVEAMFKYSHYQAGKSQEIELIKPARVCSIGENMWRLLEKGVFKFKNDDLEVQITEEIDDLDWEEIDKIEILEIREEVEQQEETLPQVQLIRTLTGHTKAVRSLAISRWEADNHKQILASGSFDQTIKLWELKSGEQIGTLTAGEMVNALALTLDGKTLVANSRQDSLEVWNLYNAKRTTIGEHTDWIFSLVLSLDGEIIASGSRDETIKIWDLETQELVQTLTGNCQGALAIAIAPDNHTLVSSCGDKAIRIWNLETGALIATYCQPELIWSLVITPDGKTLICGSRDRTISLLDLNTGAVKSTLMGHTEPVWCLAIAPDGKTLASGSGDRTIKLWNLNRGELITTLNEHTDEVYTLAIASDSKTLVSGSRDNTIKIWQL</sequence>
<evidence type="ECO:0000256" key="1">
    <source>
        <dbReference type="ARBA" id="ARBA00022574"/>
    </source>
</evidence>
<gene>
    <name evidence="5" type="ORF">C7B64_04820</name>
</gene>
<feature type="coiled-coil region" evidence="4">
    <location>
        <begin position="177"/>
        <end position="239"/>
    </location>
</feature>
<dbReference type="Gene3D" id="2.130.10.10">
    <property type="entry name" value="YVTN repeat-like/Quinoprotein amine dehydrogenase"/>
    <property type="match status" value="2"/>
</dbReference>
<dbReference type="InterPro" id="IPR019775">
    <property type="entry name" value="WD40_repeat_CS"/>
</dbReference>
<feature type="repeat" description="WD" evidence="3">
    <location>
        <begin position="419"/>
        <end position="465"/>
    </location>
</feature>
<proteinExistence type="predicted"/>
<keyword evidence="4" id="KW-0175">Coiled coil</keyword>
<feature type="repeat" description="WD" evidence="3">
    <location>
        <begin position="506"/>
        <end position="547"/>
    </location>
</feature>
<keyword evidence="1 3" id="KW-0853">WD repeat</keyword>
<dbReference type="PROSITE" id="PS50082">
    <property type="entry name" value="WD_REPEATS_2"/>
    <property type="match status" value="5"/>
</dbReference>
<protein>
    <submittedName>
        <fullName evidence="5">Uncharacterized protein</fullName>
    </submittedName>
</protein>
<dbReference type="PROSITE" id="PS00678">
    <property type="entry name" value="WD_REPEATS_1"/>
    <property type="match status" value="4"/>
</dbReference>